<evidence type="ECO:0000313" key="5">
    <source>
        <dbReference type="EMBL" id="SDN09336.1"/>
    </source>
</evidence>
<dbReference type="InterPro" id="IPR000383">
    <property type="entry name" value="Xaa-Pro-like_dom"/>
</dbReference>
<evidence type="ECO:0000313" key="6">
    <source>
        <dbReference type="Proteomes" id="UP000183376"/>
    </source>
</evidence>
<reference evidence="5 6" key="1">
    <citation type="submission" date="2016-10" db="EMBL/GenBank/DDBJ databases">
        <authorList>
            <person name="de Groot N.N."/>
        </authorList>
    </citation>
    <scope>NUCLEOTIDE SEQUENCE [LARGE SCALE GENOMIC DNA]</scope>
    <source>
        <strain evidence="5 6">DSM 44149</strain>
    </source>
</reference>
<dbReference type="RefSeq" id="WP_030427658.1">
    <property type="nucleotide sequence ID" value="NZ_JOEF01000002.1"/>
</dbReference>
<keyword evidence="3" id="KW-0732">Signal</keyword>
<dbReference type="SMART" id="SM00939">
    <property type="entry name" value="PepX_C"/>
    <property type="match status" value="1"/>
</dbReference>
<protein>
    <submittedName>
        <fullName evidence="5">Predicted acyl esterase</fullName>
    </submittedName>
</protein>
<dbReference type="Proteomes" id="UP000183376">
    <property type="component" value="Chromosome I"/>
</dbReference>
<dbReference type="eggNOG" id="COG2936">
    <property type="taxonomic scope" value="Bacteria"/>
</dbReference>
<dbReference type="STRING" id="211114.SAMN04489726_4875"/>
<dbReference type="Gene3D" id="3.40.50.1820">
    <property type="entry name" value="alpha/beta hydrolase"/>
    <property type="match status" value="2"/>
</dbReference>
<keyword evidence="2" id="KW-0378">Hydrolase</keyword>
<sequence>MRRLSSLLTAALLTFGLTTALAPQATAAGPTARYDRIPASGGVTLTARVHTPASTGKHPLVVLPASWSVPTLEYEIPARKLADRGYVVVSYTARGFYTSGGRIEVGSANDVADARAVIDWALANTPASADRIGMAGISYGAGFSLLTAAADPRIKAVAALSTWADLEKSLGANDTWSAQGIALLGAAGKLTGRFGPELDAMLANVVANEREPVRTWAAPRSPGRKLAQLNANKPAVLIANAWQDGLFPPDQVVEMFNGLRGPKRLELAPGDHATPEAVGLTGLPNDTWESTYRWLDHYLRGTDNGIDAEPPVRLKPTIGGAARNFASWSALTASTSRRYLGDVNPLIGRTGDLATSARTGWTHTANGGADTVADSGPVLLAGGATQIGLPVAGWLPAVSRLNAGVWQTEQMSRRTTVSGTPKLHVTVTPSASDTSLFAYLYDVDGAGAGRLLSHKPVTLVDRTAGAAHQLDVALQPLLHDVEAGHRLVLVIDTLDPRYASETTLGERLTFSSPAASPSYLDIPLG</sequence>
<dbReference type="PANTHER" id="PTHR22946">
    <property type="entry name" value="DIENELACTONE HYDROLASE DOMAIN-CONTAINING PROTEIN-RELATED"/>
    <property type="match status" value="1"/>
</dbReference>
<dbReference type="InterPro" id="IPR013736">
    <property type="entry name" value="Xaa-Pro_dipept_C"/>
</dbReference>
<evidence type="ECO:0000256" key="1">
    <source>
        <dbReference type="ARBA" id="ARBA00008645"/>
    </source>
</evidence>
<keyword evidence="6" id="KW-1185">Reference proteome</keyword>
<dbReference type="SUPFAM" id="SSF49785">
    <property type="entry name" value="Galactose-binding domain-like"/>
    <property type="match status" value="1"/>
</dbReference>
<dbReference type="Gene3D" id="2.60.120.260">
    <property type="entry name" value="Galactose-binding domain-like"/>
    <property type="match status" value="1"/>
</dbReference>
<dbReference type="EMBL" id="LT629701">
    <property type="protein sequence ID" value="SDN09336.1"/>
    <property type="molecule type" value="Genomic_DNA"/>
</dbReference>
<dbReference type="OrthoDB" id="3276960at2"/>
<gene>
    <name evidence="5" type="ORF">SAMN04489726_4875</name>
</gene>
<name>A0A1G9YLM6_ALLAB</name>
<feature type="signal peptide" evidence="3">
    <location>
        <begin position="1"/>
        <end position="27"/>
    </location>
</feature>
<evidence type="ECO:0000259" key="4">
    <source>
        <dbReference type="SMART" id="SM00939"/>
    </source>
</evidence>
<proteinExistence type="inferred from homology"/>
<dbReference type="Pfam" id="PF02129">
    <property type="entry name" value="Peptidase_S15"/>
    <property type="match status" value="1"/>
</dbReference>
<dbReference type="PANTHER" id="PTHR22946:SF9">
    <property type="entry name" value="POLYKETIDE TRANSFERASE AF380"/>
    <property type="match status" value="1"/>
</dbReference>
<dbReference type="SUPFAM" id="SSF53474">
    <property type="entry name" value="alpha/beta-Hydrolases"/>
    <property type="match status" value="1"/>
</dbReference>
<dbReference type="AlphaFoldDB" id="A0A1G9YLM6"/>
<feature type="chain" id="PRO_5009246324" evidence="3">
    <location>
        <begin position="28"/>
        <end position="525"/>
    </location>
</feature>
<dbReference type="InterPro" id="IPR008979">
    <property type="entry name" value="Galactose-bd-like_sf"/>
</dbReference>
<dbReference type="InterPro" id="IPR050261">
    <property type="entry name" value="FrsA_esterase"/>
</dbReference>
<dbReference type="InterPro" id="IPR029058">
    <property type="entry name" value="AB_hydrolase_fold"/>
</dbReference>
<evidence type="ECO:0000256" key="3">
    <source>
        <dbReference type="SAM" id="SignalP"/>
    </source>
</evidence>
<evidence type="ECO:0000256" key="2">
    <source>
        <dbReference type="ARBA" id="ARBA00022801"/>
    </source>
</evidence>
<dbReference type="GO" id="GO:0052689">
    <property type="term" value="F:carboxylic ester hydrolase activity"/>
    <property type="evidence" value="ECO:0007669"/>
    <property type="project" value="UniProtKB-ARBA"/>
</dbReference>
<dbReference type="Pfam" id="PF08530">
    <property type="entry name" value="PepX_C"/>
    <property type="match status" value="1"/>
</dbReference>
<organism evidence="5 6">
    <name type="scientific">Allokutzneria albata</name>
    <name type="common">Kibdelosporangium albatum</name>
    <dbReference type="NCBI Taxonomy" id="211114"/>
    <lineage>
        <taxon>Bacteria</taxon>
        <taxon>Bacillati</taxon>
        <taxon>Actinomycetota</taxon>
        <taxon>Actinomycetes</taxon>
        <taxon>Pseudonocardiales</taxon>
        <taxon>Pseudonocardiaceae</taxon>
        <taxon>Allokutzneria</taxon>
    </lineage>
</organism>
<dbReference type="GO" id="GO:0008239">
    <property type="term" value="F:dipeptidyl-peptidase activity"/>
    <property type="evidence" value="ECO:0007669"/>
    <property type="project" value="InterPro"/>
</dbReference>
<feature type="domain" description="Xaa-Pro dipeptidyl-peptidase C-terminal" evidence="4">
    <location>
        <begin position="292"/>
        <end position="520"/>
    </location>
</feature>
<comment type="similarity">
    <text evidence="1">Belongs to the AB hydrolase superfamily.</text>
</comment>
<accession>A0A1G9YLM6</accession>